<evidence type="ECO:0000313" key="3">
    <source>
        <dbReference type="RefSeq" id="XP_022257146.1"/>
    </source>
</evidence>
<evidence type="ECO:0000256" key="1">
    <source>
        <dbReference type="SAM" id="MobiDB-lite"/>
    </source>
</evidence>
<dbReference type="GeneID" id="106472894"/>
<feature type="region of interest" description="Disordered" evidence="1">
    <location>
        <begin position="1000"/>
        <end position="1065"/>
    </location>
</feature>
<name>A0ABM1TMP0_LIMPO</name>
<keyword evidence="2" id="KW-1185">Reference proteome</keyword>
<feature type="region of interest" description="Disordered" evidence="1">
    <location>
        <begin position="352"/>
        <end position="383"/>
    </location>
</feature>
<dbReference type="RefSeq" id="XP_022257146.1">
    <property type="nucleotide sequence ID" value="XM_022401438.1"/>
</dbReference>
<sequence length="1065" mass="116218">MQFLIPNTVKLLQLAECTFNIQILILNTVKAVTTGRVHVQHTDSDTEHSQTVTTGRVHVQHTDSDTEHSQTVTTGQVHVQHTDSDTEHSQTVTTGQVHVQHTDSDTEHSQTVTTGQVHVQHTISDTDPSQAVTTGRVQTQHTDSDTDPSQAVTTGQVEIHYAVTNTKPNQVIEDVQAETQQKESLELENFCTEPSLSIKSDQVESHEVVPLEPCSVKEDSFTEIKPTSSQNLMLYTEPTLTFEAGQTKGQQTASVHTETFSPHFSAGQIKITPLTLQRPTASCIEPSSCIRTDEVNIQQTTSECGTYMKFNSDDTAGPFQIQQRDSSVNMASQVADKQTSCKSKLGVMSDDVETNQTDAPLTGKTSSQCSPGRESVEENDNSQPSIIRDVGDALTDVAISSHTVVCTSAFLSSTVMSSCTLSSTSLESSGSRFTLILKSTPSSVGQRSLLTSVNSITGVRVPFGPSKAFPIKIVTLPTGGSSLKSIKSSNRSVLEFINSSSASPVNPCFITSNSSSSPVRLVVSHLKPTLPGTSHLTSKVLLKSVVVTSASPAIRFVPIRGTLCSSSVMGSGSLLAVSSGSSLLQVSSGPTVSAKTNISMTKWNEQNSKEPIFTDHSKLLETAVCAESRSMGGGIMASVYKDHLDNAKEKTTDYPEAVADSSIGKDQLQVKLTEPLATGNVKAVPNSTAKFTSTRRISDDHCYTCNQPVSTSQSTSLVQTEISEPFISDQFLPITSNKLVPLQESTILHEETVTSFKNQEDFSISSSLAKVREIDKESKAESPPTSDIFSPVIISTEPLATRSICSAVQKPKPESSENTMEECYSSKPGKTKIKFIRPGHVCLMKELSRSTGNQNVQSNCHVEITDEEKYQTKVKNNTCDEVIDEEVKKEKNTVDLLFVKPTKRKCSENVAELFKTCMGLDGKPKQAAFGKQEDREMYVSTCQRREEKTYLENQVSDESGEDQIPFGKLVSCSSVQKNIPQTKNIAILDHQVFIEMDDGQERTDNDGKRAFKDSSESSVKGPEEHSFTQQENTKTTTEKRKTRGSSYLEEFPPTKWRRSSCDNPR</sequence>
<evidence type="ECO:0000313" key="2">
    <source>
        <dbReference type="Proteomes" id="UP000694941"/>
    </source>
</evidence>
<feature type="compositionally biased region" description="Polar residues" evidence="1">
    <location>
        <begin position="354"/>
        <end position="370"/>
    </location>
</feature>
<reference evidence="3" key="1">
    <citation type="submission" date="2025-08" db="UniProtKB">
        <authorList>
            <consortium name="RefSeq"/>
        </authorList>
    </citation>
    <scope>IDENTIFICATION</scope>
    <source>
        <tissue evidence="3">Muscle</tissue>
    </source>
</reference>
<protein>
    <submittedName>
        <fullName evidence="3">Uncharacterized protein LOC106472894 isoform X2</fullName>
    </submittedName>
</protein>
<feature type="compositionally biased region" description="Basic and acidic residues" evidence="1">
    <location>
        <begin position="1000"/>
        <end position="1026"/>
    </location>
</feature>
<gene>
    <name evidence="3" type="primary">LOC106472894</name>
</gene>
<organism evidence="2 3">
    <name type="scientific">Limulus polyphemus</name>
    <name type="common">Atlantic horseshoe crab</name>
    <dbReference type="NCBI Taxonomy" id="6850"/>
    <lineage>
        <taxon>Eukaryota</taxon>
        <taxon>Metazoa</taxon>
        <taxon>Ecdysozoa</taxon>
        <taxon>Arthropoda</taxon>
        <taxon>Chelicerata</taxon>
        <taxon>Merostomata</taxon>
        <taxon>Xiphosura</taxon>
        <taxon>Limulidae</taxon>
        <taxon>Limulus</taxon>
    </lineage>
</organism>
<accession>A0ABM1TMP0</accession>
<dbReference type="Proteomes" id="UP000694941">
    <property type="component" value="Unplaced"/>
</dbReference>
<proteinExistence type="predicted"/>